<dbReference type="SUPFAM" id="SSF55729">
    <property type="entry name" value="Acyl-CoA N-acyltransferases (Nat)"/>
    <property type="match status" value="1"/>
</dbReference>
<dbReference type="GO" id="GO:0016740">
    <property type="term" value="F:transferase activity"/>
    <property type="evidence" value="ECO:0007669"/>
    <property type="project" value="UniProtKB-KW"/>
</dbReference>
<keyword evidence="1" id="KW-0808">Transferase</keyword>
<accession>A0A544TCP7</accession>
<comment type="caution">
    <text evidence="1">The sequence shown here is derived from an EMBL/GenBank/DDBJ whole genome shotgun (WGS) entry which is preliminary data.</text>
</comment>
<dbReference type="InterPro" id="IPR016181">
    <property type="entry name" value="Acyl_CoA_acyltransferase"/>
</dbReference>
<dbReference type="Gene3D" id="3.40.630.30">
    <property type="match status" value="1"/>
</dbReference>
<organism evidence="1 2">
    <name type="scientific">Psychrobacillus lasiicapitis</name>
    <dbReference type="NCBI Taxonomy" id="1636719"/>
    <lineage>
        <taxon>Bacteria</taxon>
        <taxon>Bacillati</taxon>
        <taxon>Bacillota</taxon>
        <taxon>Bacilli</taxon>
        <taxon>Bacillales</taxon>
        <taxon>Bacillaceae</taxon>
        <taxon>Psychrobacillus</taxon>
    </lineage>
</organism>
<reference evidence="1 2" key="1">
    <citation type="submission" date="2019-05" db="EMBL/GenBank/DDBJ databases">
        <title>Psychrobacillus vulpis sp. nov., a new species isolated from feces of a red fox that inhabits in The Tablas de Daimiel Natural Park, Albacete, Spain.</title>
        <authorList>
            <person name="Rodriguez M."/>
            <person name="Reina J.C."/>
            <person name="Bejar V."/>
            <person name="Llamas I."/>
        </authorList>
    </citation>
    <scope>NUCLEOTIDE SEQUENCE [LARGE SCALE GENOMIC DNA]</scope>
    <source>
        <strain evidence="1 2">NEAU-3TGS17</strain>
    </source>
</reference>
<name>A0A544TCP7_9BACI</name>
<evidence type="ECO:0000313" key="1">
    <source>
        <dbReference type="EMBL" id="TQR15247.1"/>
    </source>
</evidence>
<protein>
    <submittedName>
        <fullName evidence="1">GNAT family N-acetyltransferase</fullName>
    </submittedName>
</protein>
<dbReference type="RefSeq" id="WP_142538214.1">
    <property type="nucleotide sequence ID" value="NZ_BMIE01000009.1"/>
</dbReference>
<gene>
    <name evidence="1" type="ORF">FG382_07195</name>
</gene>
<sequence>MFRSYTQDDFDFLYGMLSDPAMVCYIGNGETRDLNEAEVFLEWIYRNNEMNPEYGLKVVVRKEDSVSVGHAGNCPAKSKGEGRTEGR</sequence>
<evidence type="ECO:0000313" key="2">
    <source>
        <dbReference type="Proteomes" id="UP000317316"/>
    </source>
</evidence>
<dbReference type="AlphaFoldDB" id="A0A544TCP7"/>
<dbReference type="OrthoDB" id="9798081at2"/>
<proteinExistence type="predicted"/>
<dbReference type="Proteomes" id="UP000317316">
    <property type="component" value="Unassembled WGS sequence"/>
</dbReference>
<dbReference type="EMBL" id="VDGH01000003">
    <property type="protein sequence ID" value="TQR15247.1"/>
    <property type="molecule type" value="Genomic_DNA"/>
</dbReference>
<keyword evidence="2" id="KW-1185">Reference proteome</keyword>